<accession>A0A2S6CL65</accession>
<dbReference type="Proteomes" id="UP000237631">
    <property type="component" value="Unassembled WGS sequence"/>
</dbReference>
<gene>
    <name evidence="1" type="ORF">CBER1_07325</name>
</gene>
<sequence>MAAPLLPFPSIAPVPAVPYESVEWTLSIDKNLLLLCLDTDNIRRLNISSIAKSMKMGFSSSMTIPRIKERYNQLSEELVSHNYHLQHYPNHQRIQSSDGQVNWTPRSDRDLLLFAMKDRTNEDMGIAAMVMGDKFGRAAMSEEHLVRRVRELWAEKGRMEADYDAEHMVRMREGR</sequence>
<evidence type="ECO:0000313" key="2">
    <source>
        <dbReference type="Proteomes" id="UP000237631"/>
    </source>
</evidence>
<organism evidence="1 2">
    <name type="scientific">Cercospora berteroae</name>
    <dbReference type="NCBI Taxonomy" id="357750"/>
    <lineage>
        <taxon>Eukaryota</taxon>
        <taxon>Fungi</taxon>
        <taxon>Dikarya</taxon>
        <taxon>Ascomycota</taxon>
        <taxon>Pezizomycotina</taxon>
        <taxon>Dothideomycetes</taxon>
        <taxon>Dothideomycetidae</taxon>
        <taxon>Mycosphaerellales</taxon>
        <taxon>Mycosphaerellaceae</taxon>
        <taxon>Cercospora</taxon>
    </lineage>
</organism>
<reference evidence="2" key="1">
    <citation type="journal article" date="2017" name="bioRxiv">
        <title>Conservation of a gene cluster reveals novel cercosporin biosynthetic mechanisms and extends production to the genus Colletotrichum.</title>
        <authorList>
            <person name="de Jonge R."/>
            <person name="Ebert M.K."/>
            <person name="Huitt-Roehl C.R."/>
            <person name="Pal P."/>
            <person name="Suttle J.C."/>
            <person name="Spanner R.E."/>
            <person name="Neubauer J.D."/>
            <person name="Jurick W.M.II."/>
            <person name="Stott K.A."/>
            <person name="Secor G.A."/>
            <person name="Thomma B.P.H.J."/>
            <person name="Van de Peer Y."/>
            <person name="Townsend C.A."/>
            <person name="Bolton M.D."/>
        </authorList>
    </citation>
    <scope>NUCLEOTIDE SEQUENCE [LARGE SCALE GENOMIC DNA]</scope>
    <source>
        <strain evidence="2">CBS538.71</strain>
    </source>
</reference>
<evidence type="ECO:0000313" key="1">
    <source>
        <dbReference type="EMBL" id="PPJ60440.1"/>
    </source>
</evidence>
<keyword evidence="2" id="KW-1185">Reference proteome</keyword>
<proteinExistence type="predicted"/>
<dbReference type="OrthoDB" id="10276866at2759"/>
<dbReference type="EMBL" id="PNEN01000271">
    <property type="protein sequence ID" value="PPJ60440.1"/>
    <property type="molecule type" value="Genomic_DNA"/>
</dbReference>
<dbReference type="AlphaFoldDB" id="A0A2S6CL65"/>
<name>A0A2S6CL65_9PEZI</name>
<comment type="caution">
    <text evidence="1">The sequence shown here is derived from an EMBL/GenBank/DDBJ whole genome shotgun (WGS) entry which is preliminary data.</text>
</comment>
<protein>
    <submittedName>
        <fullName evidence="1">Uncharacterized protein</fullName>
    </submittedName>
</protein>